<feature type="signal peptide" evidence="2">
    <location>
        <begin position="1"/>
        <end position="22"/>
    </location>
</feature>
<dbReference type="RefSeq" id="WP_143104170.1">
    <property type="nucleotide sequence ID" value="NZ_FOYI01000011.1"/>
</dbReference>
<keyword evidence="1" id="KW-0812">Transmembrane</keyword>
<evidence type="ECO:0000256" key="1">
    <source>
        <dbReference type="SAM" id="Phobius"/>
    </source>
</evidence>
<name>A0A1I6EEX2_9RHOB</name>
<protein>
    <submittedName>
        <fullName evidence="3">VPLPA-CTERM protein sorting domain-containing protein</fullName>
    </submittedName>
</protein>
<gene>
    <name evidence="3" type="ORF">SAMN04515673_11120</name>
</gene>
<evidence type="ECO:0000256" key="2">
    <source>
        <dbReference type="SAM" id="SignalP"/>
    </source>
</evidence>
<keyword evidence="2" id="KW-0732">Signal</keyword>
<dbReference type="AlphaFoldDB" id="A0A1I6EEX2"/>
<keyword evidence="1" id="KW-0472">Membrane</keyword>
<proteinExistence type="predicted"/>
<sequence length="175" mass="18095">MTLHRAATAIAMTILCAGAADAATVQQTQTILNSQQAIRASNNPFVLTFSGLAPAASSGTLTIFGRGDLNADAEYINASVDATSFGRIRPTTSEFSVTYTITQSDLNGFLADGSLIVTLNLSPGVDLVSSTNRLSATLDYEDTSVVPLPASAAFALTGLAGLGLAGRRRRKRAAL</sequence>
<feature type="chain" id="PRO_5011670995" evidence="2">
    <location>
        <begin position="23"/>
        <end position="175"/>
    </location>
</feature>
<dbReference type="EMBL" id="FOYI01000011">
    <property type="protein sequence ID" value="SFR16283.1"/>
    <property type="molecule type" value="Genomic_DNA"/>
</dbReference>
<evidence type="ECO:0000313" key="4">
    <source>
        <dbReference type="Proteomes" id="UP000199302"/>
    </source>
</evidence>
<dbReference type="Proteomes" id="UP000199302">
    <property type="component" value="Unassembled WGS sequence"/>
</dbReference>
<accession>A0A1I6EEX2</accession>
<keyword evidence="1" id="KW-1133">Transmembrane helix</keyword>
<reference evidence="3 4" key="1">
    <citation type="submission" date="2016-10" db="EMBL/GenBank/DDBJ databases">
        <authorList>
            <person name="de Groot N.N."/>
        </authorList>
    </citation>
    <scope>NUCLEOTIDE SEQUENCE [LARGE SCALE GENOMIC DNA]</scope>
    <source>
        <strain evidence="4">KMM 9023,NRIC 0796,JCM 17311,KCTC 23692</strain>
    </source>
</reference>
<feature type="transmembrane region" description="Helical" evidence="1">
    <location>
        <begin position="145"/>
        <end position="165"/>
    </location>
</feature>
<dbReference type="STRING" id="871652.SAMN04515673_11120"/>
<evidence type="ECO:0000313" key="3">
    <source>
        <dbReference type="EMBL" id="SFR16283.1"/>
    </source>
</evidence>
<keyword evidence="4" id="KW-1185">Reference proteome</keyword>
<organism evidence="3 4">
    <name type="scientific">Poseidonocella sedimentorum</name>
    <dbReference type="NCBI Taxonomy" id="871652"/>
    <lineage>
        <taxon>Bacteria</taxon>
        <taxon>Pseudomonadati</taxon>
        <taxon>Pseudomonadota</taxon>
        <taxon>Alphaproteobacteria</taxon>
        <taxon>Rhodobacterales</taxon>
        <taxon>Roseobacteraceae</taxon>
        <taxon>Poseidonocella</taxon>
    </lineage>
</organism>